<dbReference type="InterPro" id="IPR052664">
    <property type="entry name" value="BTB-MATH_domain_protein"/>
</dbReference>
<evidence type="ECO:0000259" key="1">
    <source>
        <dbReference type="PROSITE" id="PS50097"/>
    </source>
</evidence>
<organism evidence="2 3">
    <name type="scientific">Caenorhabditis nigoni</name>
    <dbReference type="NCBI Taxonomy" id="1611254"/>
    <lineage>
        <taxon>Eukaryota</taxon>
        <taxon>Metazoa</taxon>
        <taxon>Ecdysozoa</taxon>
        <taxon>Nematoda</taxon>
        <taxon>Chromadorea</taxon>
        <taxon>Rhabditida</taxon>
        <taxon>Rhabditina</taxon>
        <taxon>Rhabditomorpha</taxon>
        <taxon>Rhabditoidea</taxon>
        <taxon>Rhabditidae</taxon>
        <taxon>Peloderinae</taxon>
        <taxon>Caenorhabditis</taxon>
    </lineage>
</organism>
<dbReference type="AlphaFoldDB" id="A0A2G5VBX8"/>
<protein>
    <recommendedName>
        <fullName evidence="1">BTB domain-containing protein</fullName>
    </recommendedName>
</protein>
<sequence length="306" mass="35616">MSDNEEEKTFSLCQVFNFVKNMEKDEERDGDVVKRFGVYWKIQLRNDTMGDTRYVYPHLICESPQSGSWSVSGTCDIIVGGNPFKTGEKFEFDSYKKRLNSSYVYTGYFPEYRIGDSAAVEYHVTINKMTGIKEKEKSMNFDDDVAKESSDAVLVVGDQKFYVNKMYLSFHSKYFKSLFSGNFEESGKSEIELKDIDPKDFQEFLEVLYAVSSIEDDNVFKILKLSDFLAAEIIFRRCEDFFMDVSKESLKFKLQLTTKYKLPELRKKCFNGMTKSTNFKDLIPENSADFDSEVWKEFFLKAISLI</sequence>
<evidence type="ECO:0000313" key="3">
    <source>
        <dbReference type="Proteomes" id="UP000230233"/>
    </source>
</evidence>
<keyword evidence="3" id="KW-1185">Reference proteome</keyword>
<dbReference type="Gene3D" id="3.30.710.10">
    <property type="entry name" value="Potassium Channel Kv1.1, Chain A"/>
    <property type="match status" value="1"/>
</dbReference>
<gene>
    <name evidence="2" type="primary">Cnig_chr_II.g7939</name>
    <name evidence="2" type="ORF">B9Z55_007939</name>
</gene>
<dbReference type="SUPFAM" id="SSF54695">
    <property type="entry name" value="POZ domain"/>
    <property type="match status" value="1"/>
</dbReference>
<comment type="caution">
    <text evidence="2">The sequence shown here is derived from an EMBL/GenBank/DDBJ whole genome shotgun (WGS) entry which is preliminary data.</text>
</comment>
<dbReference type="Proteomes" id="UP000230233">
    <property type="component" value="Chromosome II"/>
</dbReference>
<proteinExistence type="predicted"/>
<dbReference type="EMBL" id="PDUG01000002">
    <property type="protein sequence ID" value="PIC49283.1"/>
    <property type="molecule type" value="Genomic_DNA"/>
</dbReference>
<dbReference type="SMART" id="SM00225">
    <property type="entry name" value="BTB"/>
    <property type="match status" value="1"/>
</dbReference>
<dbReference type="Pfam" id="PF00651">
    <property type="entry name" value="BTB"/>
    <property type="match status" value="1"/>
</dbReference>
<dbReference type="InterPro" id="IPR000210">
    <property type="entry name" value="BTB/POZ_dom"/>
</dbReference>
<dbReference type="InterPro" id="IPR011333">
    <property type="entry name" value="SKP1/BTB/POZ_sf"/>
</dbReference>
<evidence type="ECO:0000313" key="2">
    <source>
        <dbReference type="EMBL" id="PIC49283.1"/>
    </source>
</evidence>
<dbReference type="OrthoDB" id="6359816at2759"/>
<reference evidence="3" key="1">
    <citation type="submission" date="2017-10" db="EMBL/GenBank/DDBJ databases">
        <title>Rapid genome shrinkage in a self-fertile nematode reveals novel sperm competition proteins.</title>
        <authorList>
            <person name="Yin D."/>
            <person name="Schwarz E.M."/>
            <person name="Thomas C.G."/>
            <person name="Felde R.L."/>
            <person name="Korf I.F."/>
            <person name="Cutter A.D."/>
            <person name="Schartner C.M."/>
            <person name="Ralston E.J."/>
            <person name="Meyer B.J."/>
            <person name="Haag E.S."/>
        </authorList>
    </citation>
    <scope>NUCLEOTIDE SEQUENCE [LARGE SCALE GENOMIC DNA]</scope>
    <source>
        <strain evidence="3">JU1422</strain>
    </source>
</reference>
<dbReference type="PANTHER" id="PTHR22743:SF165">
    <property type="entry name" value="BTB AND MATH DOMAIN CONTAINING-RELATED"/>
    <property type="match status" value="1"/>
</dbReference>
<dbReference type="PANTHER" id="PTHR22743">
    <property type="entry name" value="MEPRIN/TRAF-LIKE MATH FAMILY-C.ELEGANS"/>
    <property type="match status" value="1"/>
</dbReference>
<accession>A0A2G5VBX8</accession>
<feature type="domain" description="BTB" evidence="1">
    <location>
        <begin position="150"/>
        <end position="209"/>
    </location>
</feature>
<dbReference type="CDD" id="cd18186">
    <property type="entry name" value="BTB_POZ_ZBTB_KLHL-like"/>
    <property type="match status" value="1"/>
</dbReference>
<dbReference type="PROSITE" id="PS50097">
    <property type="entry name" value="BTB"/>
    <property type="match status" value="1"/>
</dbReference>
<name>A0A2G5VBX8_9PELO</name>